<feature type="compositionally biased region" description="Basic and acidic residues" evidence="6">
    <location>
        <begin position="497"/>
        <end position="507"/>
    </location>
</feature>
<evidence type="ECO:0000259" key="7">
    <source>
        <dbReference type="Pfam" id="PF06886"/>
    </source>
</evidence>
<dbReference type="InterPro" id="IPR044216">
    <property type="entry name" value="WDL7"/>
</dbReference>
<organism evidence="8">
    <name type="scientific">Sesamum radiatum</name>
    <name type="common">Black benniseed</name>
    <dbReference type="NCBI Taxonomy" id="300843"/>
    <lineage>
        <taxon>Eukaryota</taxon>
        <taxon>Viridiplantae</taxon>
        <taxon>Streptophyta</taxon>
        <taxon>Embryophyta</taxon>
        <taxon>Tracheophyta</taxon>
        <taxon>Spermatophyta</taxon>
        <taxon>Magnoliopsida</taxon>
        <taxon>eudicotyledons</taxon>
        <taxon>Gunneridae</taxon>
        <taxon>Pentapetalae</taxon>
        <taxon>asterids</taxon>
        <taxon>lamiids</taxon>
        <taxon>Lamiales</taxon>
        <taxon>Pedaliaceae</taxon>
        <taxon>Sesamum</taxon>
    </lineage>
</organism>
<feature type="compositionally biased region" description="Basic and acidic residues" evidence="6">
    <location>
        <begin position="343"/>
        <end position="352"/>
    </location>
</feature>
<dbReference type="PANTHER" id="PTHR47067">
    <property type="entry name" value="TPX2 (TARGETING PROTEIN FOR XKLP2) PROTEIN FAMILY-RELATED"/>
    <property type="match status" value="1"/>
</dbReference>
<name>A0AAW2TVF7_SESRA</name>
<comment type="caution">
    <text evidence="8">The sequence shown here is derived from an EMBL/GenBank/DDBJ whole genome shotgun (WGS) entry which is preliminary data.</text>
</comment>
<dbReference type="InterPro" id="IPR027329">
    <property type="entry name" value="TPX2_C"/>
</dbReference>
<dbReference type="PANTHER" id="PTHR47067:SF6">
    <property type="entry name" value="PROTEIN WVD2-LIKE 7"/>
    <property type="match status" value="1"/>
</dbReference>
<feature type="compositionally biased region" description="Polar residues" evidence="6">
    <location>
        <begin position="458"/>
        <end position="490"/>
    </location>
</feature>
<dbReference type="AlphaFoldDB" id="A0AAW2TVF7"/>
<protein>
    <submittedName>
        <fullName evidence="8">Protein WVD2-like 7</fullName>
    </submittedName>
</protein>
<comment type="similarity">
    <text evidence="2">Belongs to the TPX2 family.</text>
</comment>
<dbReference type="Pfam" id="PF06886">
    <property type="entry name" value="TPX2"/>
    <property type="match status" value="1"/>
</dbReference>
<keyword evidence="4" id="KW-0493">Microtubule</keyword>
<comment type="subcellular location">
    <subcellularLocation>
        <location evidence="1">Cytoplasm</location>
        <location evidence="1">Cytoskeleton</location>
    </subcellularLocation>
</comment>
<feature type="region of interest" description="Disordered" evidence="6">
    <location>
        <begin position="214"/>
        <end position="313"/>
    </location>
</feature>
<feature type="compositionally biased region" description="Polar residues" evidence="6">
    <location>
        <begin position="221"/>
        <end position="236"/>
    </location>
</feature>
<dbReference type="EMBL" id="JACGWJ010000007">
    <property type="protein sequence ID" value="KAL0408958.1"/>
    <property type="molecule type" value="Genomic_DNA"/>
</dbReference>
<dbReference type="GO" id="GO:0005874">
    <property type="term" value="C:microtubule"/>
    <property type="evidence" value="ECO:0007669"/>
    <property type="project" value="UniProtKB-KW"/>
</dbReference>
<evidence type="ECO:0000256" key="5">
    <source>
        <dbReference type="ARBA" id="ARBA00023212"/>
    </source>
</evidence>
<reference evidence="8" key="1">
    <citation type="submission" date="2020-06" db="EMBL/GenBank/DDBJ databases">
        <authorList>
            <person name="Li T."/>
            <person name="Hu X."/>
            <person name="Zhang T."/>
            <person name="Song X."/>
            <person name="Zhang H."/>
            <person name="Dai N."/>
            <person name="Sheng W."/>
            <person name="Hou X."/>
            <person name="Wei L."/>
        </authorList>
    </citation>
    <scope>NUCLEOTIDE SEQUENCE</scope>
    <source>
        <strain evidence="8">G02</strain>
        <tissue evidence="8">Leaf</tissue>
    </source>
</reference>
<sequence>MAGEIEEPLALNFQIGFLHSGSISFGRFENESLCWERRSTFSRNRYLEDVEKYSKPGSVTEKKAYFEAHFRKKGFLGLNSPKCQNETEYQTGENDIPEEMGNVEDINHMNGVSHSAPSDKIMDGLVHGGEHEVTECERDGFGTSFSDHQSELETDCPDNVDCVPGNVKGEEADATELGVLLPRNHISGSEIGEILDGETADSDISNVPEIAIGPFTENHANDGNSDANLTGQQGSLSKEKTPPEPEYMQPRLVPRVSVEQRRRYTSMNASEGSEIKADKTVPLRSKTEMKTSAAPNKLPMHKTPKYEPTPKRKGVYQIRRAEKESINGVITVPQSSISTLVSSREHQNENRVKPAVGRTEPSTRQDNSRFNLKSDDRAQRRKEEKTKAEIKQLRKSLNFKAMPMPAFYRRAVRERDRNEAIGSDVKPRQLLSESSSSALSAKVGTEQAILVKAPAKTTDPQHASGATSCYSTVTSDSNGETGSRIPSQAGRSHPVSQKKELYQEKHTSVHKHKVAECNKIYRGKTFDRIQKTSSFKFSSRRGQVADSVTS</sequence>
<evidence type="ECO:0000256" key="4">
    <source>
        <dbReference type="ARBA" id="ARBA00022701"/>
    </source>
</evidence>
<evidence type="ECO:0000256" key="3">
    <source>
        <dbReference type="ARBA" id="ARBA00022490"/>
    </source>
</evidence>
<gene>
    <name evidence="8" type="ORF">Sradi_1830200</name>
</gene>
<proteinExistence type="inferred from homology"/>
<feature type="domain" description="TPX2 C-terminal" evidence="7">
    <location>
        <begin position="376"/>
        <end position="417"/>
    </location>
</feature>
<feature type="region of interest" description="Disordered" evidence="6">
    <location>
        <begin position="340"/>
        <end position="389"/>
    </location>
</feature>
<evidence type="ECO:0000256" key="2">
    <source>
        <dbReference type="ARBA" id="ARBA00005885"/>
    </source>
</evidence>
<feature type="compositionally biased region" description="Basic and acidic residues" evidence="6">
    <location>
        <begin position="361"/>
        <end position="389"/>
    </location>
</feature>
<reference evidence="8" key="2">
    <citation type="journal article" date="2024" name="Plant">
        <title>Genomic evolution and insights into agronomic trait innovations of Sesamum species.</title>
        <authorList>
            <person name="Miao H."/>
            <person name="Wang L."/>
            <person name="Qu L."/>
            <person name="Liu H."/>
            <person name="Sun Y."/>
            <person name="Le M."/>
            <person name="Wang Q."/>
            <person name="Wei S."/>
            <person name="Zheng Y."/>
            <person name="Lin W."/>
            <person name="Duan Y."/>
            <person name="Cao H."/>
            <person name="Xiong S."/>
            <person name="Wang X."/>
            <person name="Wei L."/>
            <person name="Li C."/>
            <person name="Ma Q."/>
            <person name="Ju M."/>
            <person name="Zhao R."/>
            <person name="Li G."/>
            <person name="Mu C."/>
            <person name="Tian Q."/>
            <person name="Mei H."/>
            <person name="Zhang T."/>
            <person name="Gao T."/>
            <person name="Zhang H."/>
        </authorList>
    </citation>
    <scope>NUCLEOTIDE SEQUENCE</scope>
    <source>
        <strain evidence="8">G02</strain>
    </source>
</reference>
<evidence type="ECO:0000256" key="6">
    <source>
        <dbReference type="SAM" id="MobiDB-lite"/>
    </source>
</evidence>
<feature type="region of interest" description="Disordered" evidence="6">
    <location>
        <begin position="454"/>
        <end position="509"/>
    </location>
</feature>
<evidence type="ECO:0000313" key="8">
    <source>
        <dbReference type="EMBL" id="KAL0408958.1"/>
    </source>
</evidence>
<evidence type="ECO:0000256" key="1">
    <source>
        <dbReference type="ARBA" id="ARBA00004245"/>
    </source>
</evidence>
<keyword evidence="3" id="KW-0963">Cytoplasm</keyword>
<keyword evidence="5" id="KW-0206">Cytoskeleton</keyword>
<feature type="compositionally biased region" description="Basic and acidic residues" evidence="6">
    <location>
        <begin position="273"/>
        <end position="289"/>
    </location>
</feature>
<accession>A0AAW2TVF7</accession>